<feature type="domain" description="Ketosynthase family 3 (KS3)" evidence="9">
    <location>
        <begin position="3"/>
        <end position="429"/>
    </location>
</feature>
<dbReference type="EMBL" id="RJTM01000096">
    <property type="protein sequence ID" value="RNL84475.1"/>
    <property type="molecule type" value="Genomic_DNA"/>
</dbReference>
<evidence type="ECO:0000256" key="7">
    <source>
        <dbReference type="PROSITE-ProRule" id="PRU01363"/>
    </source>
</evidence>
<dbReference type="Pfam" id="PF16197">
    <property type="entry name" value="KAsynt_C_assoc"/>
    <property type="match status" value="1"/>
</dbReference>
<dbReference type="SMART" id="SM00822">
    <property type="entry name" value="PKS_KR"/>
    <property type="match status" value="1"/>
</dbReference>
<dbReference type="Pfam" id="PF21089">
    <property type="entry name" value="PKS_DH_N"/>
    <property type="match status" value="1"/>
</dbReference>
<evidence type="ECO:0000256" key="4">
    <source>
        <dbReference type="ARBA" id="ARBA00022857"/>
    </source>
</evidence>
<dbReference type="Pfam" id="PF02801">
    <property type="entry name" value="Ketoacyl-synt_C"/>
    <property type="match status" value="1"/>
</dbReference>
<dbReference type="Gene3D" id="3.40.366.10">
    <property type="entry name" value="Malonyl-Coenzyme A Acyl Carrier Protein, domain 2"/>
    <property type="match status" value="1"/>
</dbReference>
<dbReference type="InterPro" id="IPR016036">
    <property type="entry name" value="Malonyl_transacylase_ACP-bd"/>
</dbReference>
<evidence type="ECO:0000259" key="10">
    <source>
        <dbReference type="PROSITE" id="PS52019"/>
    </source>
</evidence>
<keyword evidence="2" id="KW-0597">Phosphoprotein</keyword>
<dbReference type="Gene3D" id="1.10.1200.10">
    <property type="entry name" value="ACP-like"/>
    <property type="match status" value="1"/>
</dbReference>
<dbReference type="GO" id="GO:0005886">
    <property type="term" value="C:plasma membrane"/>
    <property type="evidence" value="ECO:0007669"/>
    <property type="project" value="TreeGrafter"/>
</dbReference>
<dbReference type="GO" id="GO:0004312">
    <property type="term" value="F:fatty acid synthase activity"/>
    <property type="evidence" value="ECO:0007669"/>
    <property type="project" value="TreeGrafter"/>
</dbReference>
<dbReference type="InterPro" id="IPR049552">
    <property type="entry name" value="PKS_DH_N"/>
</dbReference>
<evidence type="ECO:0000313" key="12">
    <source>
        <dbReference type="Proteomes" id="UP000267469"/>
    </source>
</evidence>
<comment type="caution">
    <text evidence="11">The sequence shown here is derived from an EMBL/GenBank/DDBJ whole genome shotgun (WGS) entry which is preliminary data.</text>
</comment>
<dbReference type="InterPro" id="IPR013149">
    <property type="entry name" value="ADH-like_C"/>
</dbReference>
<dbReference type="Gene3D" id="3.40.47.10">
    <property type="match status" value="1"/>
</dbReference>
<dbReference type="InterPro" id="IPR036736">
    <property type="entry name" value="ACP-like_sf"/>
</dbReference>
<protein>
    <submittedName>
        <fullName evidence="11">SDR family NAD(P)-dependent oxidoreductase</fullName>
    </submittedName>
</protein>
<feature type="domain" description="Carrier" evidence="8">
    <location>
        <begin position="1979"/>
        <end position="2056"/>
    </location>
</feature>
<keyword evidence="4" id="KW-0521">NADP</keyword>
<dbReference type="SUPFAM" id="SSF50129">
    <property type="entry name" value="GroES-like"/>
    <property type="match status" value="1"/>
</dbReference>
<dbReference type="SUPFAM" id="SSF52151">
    <property type="entry name" value="FabD/lysophospholipase-like"/>
    <property type="match status" value="1"/>
</dbReference>
<dbReference type="InterPro" id="IPR009081">
    <property type="entry name" value="PP-bd_ACP"/>
</dbReference>
<dbReference type="InterPro" id="IPR050091">
    <property type="entry name" value="PKS_NRPS_Biosynth_Enz"/>
</dbReference>
<keyword evidence="12" id="KW-1185">Reference proteome</keyword>
<dbReference type="PROSITE" id="PS52004">
    <property type="entry name" value="KS3_2"/>
    <property type="match status" value="1"/>
</dbReference>
<evidence type="ECO:0000313" key="11">
    <source>
        <dbReference type="EMBL" id="RNL84475.1"/>
    </source>
</evidence>
<dbReference type="PANTHER" id="PTHR43775">
    <property type="entry name" value="FATTY ACID SYNTHASE"/>
    <property type="match status" value="1"/>
</dbReference>
<accession>A0A3N0E9D1</accession>
<dbReference type="CDD" id="cd05195">
    <property type="entry name" value="enoyl_red"/>
    <property type="match status" value="1"/>
</dbReference>
<gene>
    <name evidence="11" type="ORF">ED312_13675</name>
</gene>
<dbReference type="Pfam" id="PF00550">
    <property type="entry name" value="PP-binding"/>
    <property type="match status" value="1"/>
</dbReference>
<dbReference type="InterPro" id="IPR014030">
    <property type="entry name" value="Ketoacyl_synth_N"/>
</dbReference>
<dbReference type="InterPro" id="IPR020806">
    <property type="entry name" value="PKS_PP-bd"/>
</dbReference>
<dbReference type="GO" id="GO:0071770">
    <property type="term" value="P:DIM/DIP cell wall layer assembly"/>
    <property type="evidence" value="ECO:0007669"/>
    <property type="project" value="TreeGrafter"/>
</dbReference>
<dbReference type="Gene3D" id="3.90.180.10">
    <property type="entry name" value="Medium-chain alcohol dehydrogenases, catalytic domain"/>
    <property type="match status" value="1"/>
</dbReference>
<sequence length="2078" mass="228390">MKKKKIAIVGIGCRYAGNITDSESFWHLLKNCHDGLSSVPEDRWSLDKFYDPNEDAPGKMYVKRGAFLKGNIYDFDYNFFGLSRRESLTLDIQQKLLLEIAYEAFDDAGLDIHALRKTNTGVFIGAFMLDNLMLRVAGDALQYMNTHTAVAGSATLLSNRLSHAFDLMGPSVTIDTACSSSMVAIHLACQAIKNGEAELAIAGGVNVMLSPAASVFMCKGKYLARDGRSKAFSEQADGYGRGEGAGILVLKSLDKAIADNDDLYAVIEGTAINQDGRTEGISLPNLDAQVKVIRSVLKTSSIHPSEIDYVEAHGTGTKAGDPIELNALGSIYGKSRSQPLPVGSIKPNIGHTEAASGVAGVIKAALVLKKQKLVPHMHLGSLSPAIPFSQLNISVPLEGATWYLDHKPAYAAVNSFGYGGTNGHAILSGYHPDATTPVKVPEHPALYQFPISGNSSGALKGNAVNLLGFLEKEKDLSLHNLAYTLTRRKTLHHLVWLIEAASREELIAALEMKIQNGEYPRIAANKDQRLVWVFTGMGPQWYGMGQELYRNDIVFRNTLNKCDAIFTDIAGYSLLTEMQKGAADSQITRNNFAQAANFFIQVGLSEMLTAKGISKDMIIGHSVGEIAAAVIAKTITLEEGVRIIYHRGDILEKIAGKGTLLAVGLSSEKAAGYLQSFPGLEIATINSPQSVTIAGTEESLGRLDRQLTVDGFFSKFVRVEVAYHSSQTDILEKELLEAFDFVEPHLPATPLYSTVTGTAVDTPMHHAGYWWRNIRQQVFFNQTLENLIKQGYTNFIEIGPHPVLGGAIKEIAAAANTKVNTFHTLKRHTDESENICTNIEEMMSTGVPVLLNPGIKGEIIRLPAYAWDKEYCWAQAAEITSFRSGENNPNPFLQEKIAGPALCWKTQINRPALHYLKDHQIGNTVVFPGAGYVESILSVLSASSSGRTLIAEQVEFNTPLSFQESEYPELFTSLFPEGNFSISSKVDDNWTTHVKGMAWTSDKYTTLPGKDIQPLLATPRTFTKADAYQYFALIGLNYKEHFQTISSYSFFNNSHVFAILQRTGEPTSRQSVVHPEILDGAFQSILLLLANTRPGQAYLPVKIDTMKVFKPLPPVVYCIGEITRQNANSFSGNLQLLDGSGNVLVDLQGLFCKKTTISAALNPQQSWIYKYTFSAYEFASNHGYAHTTFLATGDRSAFDKLPQLSTRPIQFIPIDELVQIKDEDFQLLYIAAADSNNITGALADCHQLITLLQSPLKKQLERLLLLIEHGLADETSPTIEKINPHHTALAGFARTVTTEMPHIQLKTIDLQHSPTESDLSMLVESIFEEEELIYTASGWYQGALIRDDIGFPQRAQTPIKNENSQPYRLDILQKGKMESLAFRNIGINAPDVNEVQIEVASSSINFKDVMKAMGMLNEAALEDTFFGADFGLEGAGIVTQVHPSVEQLKVGDRVYFIGNGLRTHININRQYVFKLPDNVSFREAASFFVYYTAWTALIEMGRLQKDERILIHAAAGGVGLSACNIALARGAEVYATAGTNEKRALLKAMGVVHVYDSRSLNFYDEILQDTNGEGVDVVLNSLSGPALHKSLRLIRTLGRFIEIGKQDITTNSKLSLLPFNKSVQFIALDLDKVLPVSPQSARRFFLNFLRDYTGKLLAPLPYEVFDVAKCKEAFKKLASGTHSGKVVIDFTNHNMETVPETRKQLSFNENESILITGGCGGFGLRTAQWLAEQGVKHLVLGSRSGRITSEEGYIREKIETYGCTVYPVQLDVTDPASVKKAVQQSSDKGLELAGIIHAAAVMEDCLIESITPALFDKVFLPKALGAWHLHKQTRNLRLKFFVCYSSVTGYTGNTGQLAYTAANCFLDGLALDRIRHGLPATSISWGAISETGMLARNQLAQSHVASIGYNPISPVIGLQLMGEAIDHFQNHIGIIDIDWNKMTSSLPGTWKRLSRLLENKQHGSLPVFISSLLALERDQWDNVVVDSIKQLIAEITGSPVEALQMDVKLSDLGFDSIMSVELVVAIQSRLGIDLPVMEILGAGTITQLAQLINTKIYRLKTGSQDKKRKSEKVQEIMM</sequence>
<dbReference type="InterPro" id="IPR049551">
    <property type="entry name" value="PKS_DH_C"/>
</dbReference>
<keyword evidence="5" id="KW-0511">Multifunctional enzyme</keyword>
<dbReference type="SMART" id="SM00829">
    <property type="entry name" value="PKS_ER"/>
    <property type="match status" value="1"/>
</dbReference>
<dbReference type="InterPro" id="IPR049900">
    <property type="entry name" value="PKS_mFAS_DH"/>
</dbReference>
<dbReference type="InterPro" id="IPR006162">
    <property type="entry name" value="Ppantetheine_attach_site"/>
</dbReference>
<dbReference type="InterPro" id="IPR014043">
    <property type="entry name" value="Acyl_transferase_dom"/>
</dbReference>
<dbReference type="Pfam" id="PF08659">
    <property type="entry name" value="KR"/>
    <property type="match status" value="1"/>
</dbReference>
<organism evidence="11 12">
    <name type="scientific">Sinomicrobium pectinilyticum</name>
    <dbReference type="NCBI Taxonomy" id="1084421"/>
    <lineage>
        <taxon>Bacteria</taxon>
        <taxon>Pseudomonadati</taxon>
        <taxon>Bacteroidota</taxon>
        <taxon>Flavobacteriia</taxon>
        <taxon>Flavobacteriales</taxon>
        <taxon>Flavobacteriaceae</taxon>
        <taxon>Sinomicrobium</taxon>
    </lineage>
</organism>
<feature type="active site" description="Proton acceptor; for dehydratase activity" evidence="7">
    <location>
        <position position="919"/>
    </location>
</feature>
<dbReference type="InterPro" id="IPR016035">
    <property type="entry name" value="Acyl_Trfase/lysoPLipase"/>
</dbReference>
<dbReference type="Gene3D" id="3.10.129.110">
    <property type="entry name" value="Polyketide synthase dehydratase"/>
    <property type="match status" value="1"/>
</dbReference>
<evidence type="ECO:0000256" key="2">
    <source>
        <dbReference type="ARBA" id="ARBA00022553"/>
    </source>
</evidence>
<dbReference type="Proteomes" id="UP000267469">
    <property type="component" value="Unassembled WGS sequence"/>
</dbReference>
<evidence type="ECO:0000256" key="1">
    <source>
        <dbReference type="ARBA" id="ARBA00022450"/>
    </source>
</evidence>
<feature type="region of interest" description="C-terminal hotdog fold" evidence="7">
    <location>
        <begin position="1018"/>
        <end position="1161"/>
    </location>
</feature>
<evidence type="ECO:0000256" key="5">
    <source>
        <dbReference type="ARBA" id="ARBA00023268"/>
    </source>
</evidence>
<dbReference type="SMART" id="SM00825">
    <property type="entry name" value="PKS_KS"/>
    <property type="match status" value="1"/>
</dbReference>
<dbReference type="InterPro" id="IPR001227">
    <property type="entry name" value="Ac_transferase_dom_sf"/>
</dbReference>
<evidence type="ECO:0000259" key="9">
    <source>
        <dbReference type="PROSITE" id="PS52004"/>
    </source>
</evidence>
<dbReference type="SMART" id="SM00827">
    <property type="entry name" value="PKS_AT"/>
    <property type="match status" value="1"/>
</dbReference>
<feature type="domain" description="PKS/mFAS DH" evidence="10">
    <location>
        <begin position="877"/>
        <end position="1161"/>
    </location>
</feature>
<dbReference type="Pfam" id="PF08240">
    <property type="entry name" value="ADH_N"/>
    <property type="match status" value="1"/>
</dbReference>
<dbReference type="InterPro" id="IPR036291">
    <property type="entry name" value="NAD(P)-bd_dom_sf"/>
</dbReference>
<keyword evidence="3" id="KW-0808">Transferase</keyword>
<proteinExistence type="predicted"/>
<dbReference type="Pfam" id="PF00698">
    <property type="entry name" value="Acyl_transf_1"/>
    <property type="match status" value="1"/>
</dbReference>
<dbReference type="SMART" id="SM00826">
    <property type="entry name" value="PKS_DH"/>
    <property type="match status" value="1"/>
</dbReference>
<dbReference type="InterPro" id="IPR032821">
    <property type="entry name" value="PKS_assoc"/>
</dbReference>
<dbReference type="Pfam" id="PF00109">
    <property type="entry name" value="ketoacyl-synt"/>
    <property type="match status" value="1"/>
</dbReference>
<dbReference type="Pfam" id="PF14765">
    <property type="entry name" value="PS-DH"/>
    <property type="match status" value="1"/>
</dbReference>
<evidence type="ECO:0000256" key="6">
    <source>
        <dbReference type="ARBA" id="ARBA00023315"/>
    </source>
</evidence>
<feature type="active site" description="Proton donor; for dehydratase activity" evidence="7">
    <location>
        <position position="1079"/>
    </location>
</feature>
<dbReference type="Pfam" id="PF00107">
    <property type="entry name" value="ADH_zinc_N"/>
    <property type="match status" value="1"/>
</dbReference>
<dbReference type="PROSITE" id="PS00606">
    <property type="entry name" value="KS3_1"/>
    <property type="match status" value="1"/>
</dbReference>
<dbReference type="RefSeq" id="WP_123216579.1">
    <property type="nucleotide sequence ID" value="NZ_RJTM01000096.1"/>
</dbReference>
<dbReference type="SUPFAM" id="SSF53901">
    <property type="entry name" value="Thiolase-like"/>
    <property type="match status" value="1"/>
</dbReference>
<dbReference type="PROSITE" id="PS52019">
    <property type="entry name" value="PKS_MFAS_DH"/>
    <property type="match status" value="1"/>
</dbReference>
<dbReference type="SUPFAM" id="SSF55048">
    <property type="entry name" value="Probable ACP-binding domain of malonyl-CoA ACP transacylase"/>
    <property type="match status" value="1"/>
</dbReference>
<dbReference type="SMART" id="SM00823">
    <property type="entry name" value="PKS_PP"/>
    <property type="match status" value="1"/>
</dbReference>
<dbReference type="PANTHER" id="PTHR43775:SF37">
    <property type="entry name" value="SI:DKEY-61P9.11"/>
    <property type="match status" value="1"/>
</dbReference>
<dbReference type="InterPro" id="IPR011032">
    <property type="entry name" value="GroES-like_sf"/>
</dbReference>
<dbReference type="InterPro" id="IPR020843">
    <property type="entry name" value="ER"/>
</dbReference>
<dbReference type="InterPro" id="IPR013154">
    <property type="entry name" value="ADH-like_N"/>
</dbReference>
<dbReference type="PROSITE" id="PS00012">
    <property type="entry name" value="PHOSPHOPANTETHEINE"/>
    <property type="match status" value="1"/>
</dbReference>
<dbReference type="InterPro" id="IPR013968">
    <property type="entry name" value="PKS_KR"/>
</dbReference>
<dbReference type="PROSITE" id="PS50075">
    <property type="entry name" value="CARRIER"/>
    <property type="match status" value="1"/>
</dbReference>
<dbReference type="InterPro" id="IPR014031">
    <property type="entry name" value="Ketoacyl_synth_C"/>
</dbReference>
<dbReference type="InterPro" id="IPR020807">
    <property type="entry name" value="PKS_DH"/>
</dbReference>
<dbReference type="CDD" id="cd00833">
    <property type="entry name" value="PKS"/>
    <property type="match status" value="1"/>
</dbReference>
<feature type="region of interest" description="N-terminal hotdog fold" evidence="7">
    <location>
        <begin position="877"/>
        <end position="1005"/>
    </location>
</feature>
<name>A0A3N0E9D1_SINP1</name>
<dbReference type="SUPFAM" id="SSF51735">
    <property type="entry name" value="NAD(P)-binding Rossmann-fold domains"/>
    <property type="match status" value="2"/>
</dbReference>
<dbReference type="InterPro" id="IPR018201">
    <property type="entry name" value="Ketoacyl_synth_AS"/>
</dbReference>
<dbReference type="FunFam" id="3.40.50.720:FF:000209">
    <property type="entry name" value="Polyketide synthase Pks12"/>
    <property type="match status" value="1"/>
</dbReference>
<dbReference type="GO" id="GO:0031177">
    <property type="term" value="F:phosphopantetheine binding"/>
    <property type="evidence" value="ECO:0007669"/>
    <property type="project" value="InterPro"/>
</dbReference>
<dbReference type="InterPro" id="IPR016039">
    <property type="entry name" value="Thiolase-like"/>
</dbReference>
<evidence type="ECO:0000259" key="8">
    <source>
        <dbReference type="PROSITE" id="PS50075"/>
    </source>
</evidence>
<dbReference type="OrthoDB" id="4317020at2"/>
<dbReference type="InterPro" id="IPR020841">
    <property type="entry name" value="PKS_Beta-ketoAc_synthase_dom"/>
</dbReference>
<keyword evidence="1" id="KW-0596">Phosphopantetheine</keyword>
<dbReference type="GO" id="GO:0016491">
    <property type="term" value="F:oxidoreductase activity"/>
    <property type="evidence" value="ECO:0007669"/>
    <property type="project" value="InterPro"/>
</dbReference>
<dbReference type="SUPFAM" id="SSF47336">
    <property type="entry name" value="ACP-like"/>
    <property type="match status" value="1"/>
</dbReference>
<dbReference type="Gene3D" id="3.30.70.3290">
    <property type="match status" value="1"/>
</dbReference>
<keyword evidence="6" id="KW-0012">Acyltransferase</keyword>
<dbReference type="GO" id="GO:0005737">
    <property type="term" value="C:cytoplasm"/>
    <property type="evidence" value="ECO:0007669"/>
    <property type="project" value="TreeGrafter"/>
</dbReference>
<dbReference type="Gene3D" id="3.40.50.720">
    <property type="entry name" value="NAD(P)-binding Rossmann-like Domain"/>
    <property type="match status" value="3"/>
</dbReference>
<dbReference type="InterPro" id="IPR042104">
    <property type="entry name" value="PKS_dehydratase_sf"/>
</dbReference>
<dbReference type="InterPro" id="IPR057326">
    <property type="entry name" value="KR_dom"/>
</dbReference>
<dbReference type="GO" id="GO:0004315">
    <property type="term" value="F:3-oxoacyl-[acyl-carrier-protein] synthase activity"/>
    <property type="evidence" value="ECO:0007669"/>
    <property type="project" value="InterPro"/>
</dbReference>
<evidence type="ECO:0000256" key="3">
    <source>
        <dbReference type="ARBA" id="ARBA00022679"/>
    </source>
</evidence>
<dbReference type="SMART" id="SM01294">
    <property type="entry name" value="PKS_PP_betabranch"/>
    <property type="match status" value="1"/>
</dbReference>
<reference evidence="11 12" key="1">
    <citation type="submission" date="2018-10" db="EMBL/GenBank/DDBJ databases">
        <title>Sinomicrobium pectinilyticum sp. nov., a pectinase-producing bacterium isolated from alkaline and saline soil, and emended description of the genus Sinomicrobium.</title>
        <authorList>
            <person name="Cheng B."/>
            <person name="Li C."/>
            <person name="Lai Q."/>
            <person name="Du M."/>
            <person name="Shao Z."/>
            <person name="Xu P."/>
            <person name="Yang C."/>
        </authorList>
    </citation>
    <scope>NUCLEOTIDE SEQUENCE [LARGE SCALE GENOMIC DNA]</scope>
    <source>
        <strain evidence="11 12">5DNS001</strain>
    </source>
</reference>
<dbReference type="GO" id="GO:0006633">
    <property type="term" value="P:fatty acid biosynthetic process"/>
    <property type="evidence" value="ECO:0007669"/>
    <property type="project" value="InterPro"/>
</dbReference>